<feature type="transmembrane region" description="Helical" evidence="1">
    <location>
        <begin position="6"/>
        <end position="27"/>
    </location>
</feature>
<accession>W1XMS1</accession>
<feature type="non-terminal residue" evidence="2">
    <location>
        <position position="1"/>
    </location>
</feature>
<keyword evidence="1" id="KW-1133">Transmembrane helix</keyword>
<name>W1XMS1_9ZZZZ</name>
<evidence type="ECO:0000313" key="2">
    <source>
        <dbReference type="EMBL" id="ETJ31431.1"/>
    </source>
</evidence>
<gene>
    <name evidence="2" type="ORF">Q604_UNBC14076G0002</name>
</gene>
<evidence type="ECO:0000256" key="1">
    <source>
        <dbReference type="SAM" id="Phobius"/>
    </source>
</evidence>
<dbReference type="EMBL" id="AZMM01014076">
    <property type="protein sequence ID" value="ETJ31431.1"/>
    <property type="molecule type" value="Genomic_DNA"/>
</dbReference>
<keyword evidence="1" id="KW-0472">Membrane</keyword>
<dbReference type="AlphaFoldDB" id="W1XMS1"/>
<comment type="caution">
    <text evidence="2">The sequence shown here is derived from an EMBL/GenBank/DDBJ whole genome shotgun (WGS) entry which is preliminary data.</text>
</comment>
<keyword evidence="1" id="KW-0812">Transmembrane</keyword>
<reference evidence="2" key="1">
    <citation type="submission" date="2013-12" db="EMBL/GenBank/DDBJ databases">
        <title>A Varibaculum cambriense genome reconstructed from a premature infant gut community with otherwise low bacterial novelty that shifts toward anaerobic metabolism during the third week of life.</title>
        <authorList>
            <person name="Brown C.T."/>
            <person name="Sharon I."/>
            <person name="Thomas B.C."/>
            <person name="Castelle C.J."/>
            <person name="Morowitz M.J."/>
            <person name="Banfield J.F."/>
        </authorList>
    </citation>
    <scope>NUCLEOTIDE SEQUENCE</scope>
</reference>
<protein>
    <submittedName>
        <fullName evidence="2">Uncharacterized protein</fullName>
    </submittedName>
</protein>
<proteinExistence type="predicted"/>
<sequence>AVKVVLVVAAISYGIVDLYRYVIFLIWQNRMIVETGSKTRVG</sequence>
<organism evidence="2">
    <name type="scientific">human gut metagenome</name>
    <dbReference type="NCBI Taxonomy" id="408170"/>
    <lineage>
        <taxon>unclassified sequences</taxon>
        <taxon>metagenomes</taxon>
        <taxon>organismal metagenomes</taxon>
    </lineage>
</organism>